<proteinExistence type="predicted"/>
<dbReference type="HOGENOM" id="CLU_025691_0_0_1"/>
<feature type="compositionally biased region" description="Polar residues" evidence="1">
    <location>
        <begin position="317"/>
        <end position="326"/>
    </location>
</feature>
<dbReference type="OMA" id="DAPHYFA"/>
<organism evidence="3">
    <name type="scientific">Schizophyllum commune (strain H4-8 / FGSC 9210)</name>
    <name type="common">Split gill fungus</name>
    <dbReference type="NCBI Taxonomy" id="578458"/>
    <lineage>
        <taxon>Eukaryota</taxon>
        <taxon>Fungi</taxon>
        <taxon>Dikarya</taxon>
        <taxon>Basidiomycota</taxon>
        <taxon>Agaricomycotina</taxon>
        <taxon>Agaricomycetes</taxon>
        <taxon>Agaricomycetidae</taxon>
        <taxon>Agaricales</taxon>
        <taxon>Schizophyllaceae</taxon>
        <taxon>Schizophyllum</taxon>
    </lineage>
</organism>
<feature type="region of interest" description="Disordered" evidence="1">
    <location>
        <begin position="306"/>
        <end position="326"/>
    </location>
</feature>
<evidence type="ECO:0000313" key="2">
    <source>
        <dbReference type="EMBL" id="EFI97159.1"/>
    </source>
</evidence>
<accession>D8Q435</accession>
<dbReference type="AlphaFoldDB" id="D8Q435"/>
<gene>
    <name evidence="2" type="ORF">SCHCODRAFT_76455</name>
</gene>
<dbReference type="KEGG" id="scm:SCHCO_02627102"/>
<sequence>MSVANIVRPSTSGAGRSGRSLRPLTSAGAGPSVASMAESEMTTLLNQPTGNVRTFPIDISLPREVVVGGQHVKLPETFVEKRTPVSVQYELTITLSRGALRSVQQIRTSIVYVPITRPGPPSLVRELAEEQGLLVPGPADDPGGWISCAPTIVKGKVFKSRKVQIQCTLSLAKPLAYTRGSALPVAVEFRSGDAQALDLLAAPGAIPLRLRRHVRYWAPPASRPREVAWSEVVDDLATATWWHEVGPAPSGTRRLAGEILLPRDLAPTGGVHTFSVKYSVVLLPFEATGFVAKRPDTIAVSETVEITTKHPRGHGARQQQQPPAYE</sequence>
<reference evidence="2 3" key="1">
    <citation type="journal article" date="2010" name="Nat. Biotechnol.">
        <title>Genome sequence of the model mushroom Schizophyllum commune.</title>
        <authorList>
            <person name="Ohm R.A."/>
            <person name="de Jong J.F."/>
            <person name="Lugones L.G."/>
            <person name="Aerts A."/>
            <person name="Kothe E."/>
            <person name="Stajich J.E."/>
            <person name="de Vries R.P."/>
            <person name="Record E."/>
            <person name="Levasseur A."/>
            <person name="Baker S.E."/>
            <person name="Bartholomew K.A."/>
            <person name="Coutinho P.M."/>
            <person name="Erdmann S."/>
            <person name="Fowler T.J."/>
            <person name="Gathman A.C."/>
            <person name="Lombard V."/>
            <person name="Henrissat B."/>
            <person name="Knabe N."/>
            <person name="Kuees U."/>
            <person name="Lilly W.W."/>
            <person name="Lindquist E."/>
            <person name="Lucas S."/>
            <person name="Magnuson J.K."/>
            <person name="Piumi F."/>
            <person name="Raudaskoski M."/>
            <person name="Salamov A."/>
            <person name="Schmutz J."/>
            <person name="Schwarze F.W.M.R."/>
            <person name="vanKuyk P.A."/>
            <person name="Horton J.S."/>
            <person name="Grigoriev I.V."/>
            <person name="Woesten H.A.B."/>
        </authorList>
    </citation>
    <scope>NUCLEOTIDE SEQUENCE [LARGE SCALE GENOMIC DNA]</scope>
    <source>
        <strain evidence="3">H4-8 / FGSC 9210</strain>
    </source>
</reference>
<evidence type="ECO:0000256" key="1">
    <source>
        <dbReference type="SAM" id="MobiDB-lite"/>
    </source>
</evidence>
<dbReference type="eggNOG" id="ENOG502SMYY">
    <property type="taxonomic scope" value="Eukaryota"/>
</dbReference>
<dbReference type="EMBL" id="GL377306">
    <property type="protein sequence ID" value="EFI97159.1"/>
    <property type="molecule type" value="Genomic_DNA"/>
</dbReference>
<dbReference type="InParanoid" id="D8Q435"/>
<feature type="region of interest" description="Disordered" evidence="1">
    <location>
        <begin position="1"/>
        <end position="32"/>
    </location>
</feature>
<dbReference type="GeneID" id="9589411"/>
<keyword evidence="3" id="KW-1185">Reference proteome</keyword>
<dbReference type="VEuPathDB" id="FungiDB:SCHCODRAFT_02627102"/>
<protein>
    <submittedName>
        <fullName evidence="2">Expressed protein</fullName>
    </submittedName>
</protein>
<dbReference type="OrthoDB" id="3162660at2759"/>
<name>D8Q435_SCHCM</name>
<evidence type="ECO:0000313" key="3">
    <source>
        <dbReference type="Proteomes" id="UP000007431"/>
    </source>
</evidence>
<dbReference type="Proteomes" id="UP000007431">
    <property type="component" value="Unassembled WGS sequence"/>
</dbReference>